<evidence type="ECO:0000256" key="5">
    <source>
        <dbReference type="ARBA" id="ARBA00023288"/>
    </source>
</evidence>
<keyword evidence="2 6" id="KW-0732">Signal</keyword>
<feature type="signal peptide" evidence="6">
    <location>
        <begin position="1"/>
        <end position="19"/>
    </location>
</feature>
<dbReference type="PANTHER" id="PTHR43649:SF33">
    <property type="entry name" value="POLYGALACTURONAN_RHAMNOGALACTURONAN-BINDING PROTEIN YTCQ"/>
    <property type="match status" value="1"/>
</dbReference>
<dbReference type="PANTHER" id="PTHR43649">
    <property type="entry name" value="ARABINOSE-BINDING PROTEIN-RELATED"/>
    <property type="match status" value="1"/>
</dbReference>
<evidence type="ECO:0000256" key="3">
    <source>
        <dbReference type="ARBA" id="ARBA00023136"/>
    </source>
</evidence>
<reference evidence="7 8" key="1">
    <citation type="submission" date="2018-10" db="EMBL/GenBank/DDBJ databases">
        <title>Falsibacillus sp. genome draft.</title>
        <authorList>
            <person name="Shi S."/>
        </authorList>
    </citation>
    <scope>NUCLEOTIDE SEQUENCE [LARGE SCALE GENOMIC DNA]</scope>
    <source>
        <strain evidence="7 8">GY 10110</strain>
    </source>
</reference>
<dbReference type="EMBL" id="RCVZ01000008">
    <property type="protein sequence ID" value="RLQ94780.1"/>
    <property type="molecule type" value="Genomic_DNA"/>
</dbReference>
<protein>
    <submittedName>
        <fullName evidence="7">Extracellular solute-binding protein</fullName>
    </submittedName>
</protein>
<organism evidence="7 8">
    <name type="scientific">Falsibacillus albus</name>
    <dbReference type="NCBI Taxonomy" id="2478915"/>
    <lineage>
        <taxon>Bacteria</taxon>
        <taxon>Bacillati</taxon>
        <taxon>Bacillota</taxon>
        <taxon>Bacilli</taxon>
        <taxon>Bacillales</taxon>
        <taxon>Bacillaceae</taxon>
        <taxon>Falsibacillus</taxon>
    </lineage>
</organism>
<accession>A0A3L7JW82</accession>
<keyword evidence="4" id="KW-0564">Palmitate</keyword>
<proteinExistence type="predicted"/>
<dbReference type="Proteomes" id="UP000276770">
    <property type="component" value="Unassembled WGS sequence"/>
</dbReference>
<comment type="caution">
    <text evidence="7">The sequence shown here is derived from an EMBL/GenBank/DDBJ whole genome shotgun (WGS) entry which is preliminary data.</text>
</comment>
<dbReference type="Pfam" id="PF01547">
    <property type="entry name" value="SBP_bac_1"/>
    <property type="match status" value="1"/>
</dbReference>
<dbReference type="Gene3D" id="3.40.190.10">
    <property type="entry name" value="Periplasmic binding protein-like II"/>
    <property type="match status" value="2"/>
</dbReference>
<keyword evidence="3" id="KW-0472">Membrane</keyword>
<dbReference type="PROSITE" id="PS51257">
    <property type="entry name" value="PROKAR_LIPOPROTEIN"/>
    <property type="match status" value="1"/>
</dbReference>
<gene>
    <name evidence="7" type="ORF">D9X91_12355</name>
</gene>
<evidence type="ECO:0000256" key="6">
    <source>
        <dbReference type="SAM" id="SignalP"/>
    </source>
</evidence>
<evidence type="ECO:0000256" key="2">
    <source>
        <dbReference type="ARBA" id="ARBA00022729"/>
    </source>
</evidence>
<keyword evidence="8" id="KW-1185">Reference proteome</keyword>
<evidence type="ECO:0000313" key="8">
    <source>
        <dbReference type="Proteomes" id="UP000276770"/>
    </source>
</evidence>
<evidence type="ECO:0000256" key="1">
    <source>
        <dbReference type="ARBA" id="ARBA00022475"/>
    </source>
</evidence>
<evidence type="ECO:0000256" key="4">
    <source>
        <dbReference type="ARBA" id="ARBA00023139"/>
    </source>
</evidence>
<feature type="chain" id="PRO_5039385632" evidence="6">
    <location>
        <begin position="20"/>
        <end position="420"/>
    </location>
</feature>
<dbReference type="RefSeq" id="WP_121680943.1">
    <property type="nucleotide sequence ID" value="NZ_RCVZ01000008.1"/>
</dbReference>
<keyword evidence="1" id="KW-1003">Cell membrane</keyword>
<evidence type="ECO:0000313" key="7">
    <source>
        <dbReference type="EMBL" id="RLQ94780.1"/>
    </source>
</evidence>
<keyword evidence="5" id="KW-0449">Lipoprotein</keyword>
<sequence length="420" mass="46333">MKKWLTLMLAAILVMASIAGCSSKSSGEKDGKTVTVWSWRKQDKDLWAKVQENLKKDGKDITIKFRGVTPTQYDATLQTAMNGGKGPDILTLRAGSGITKYSDAKQIVALDEIDGLKDFSKGIISQVQSNGKTYAVPFAVQTSQFFYNKDIFDKYNLSEPKTWDELVSDFKTLKENGVTPMAVSGREGWALNLIVDAVGATSLGDDWVKDLIAGKNKFNDPKFVDVLKRINDLKPYFQDGYSASSYEDMKTLFTQGQVAVILDGIWSAGEYTKQNPDLKFGSFMAPPVNAGDEPHIYAFLDGGYGLNAKANNKDKAMEVLKYAATKDFGQLYTNTFGEISAYPGVKAENASEALTQAMDRFENNSINQLFRIRSPFDTGDPGIATILSAGMQSMLAGKQTPQQLGDKVQKDLSKWYKPFK</sequence>
<dbReference type="OrthoDB" id="9798191at2"/>
<name>A0A3L7JW82_9BACI</name>
<dbReference type="InterPro" id="IPR006059">
    <property type="entry name" value="SBP"/>
</dbReference>
<dbReference type="SUPFAM" id="SSF53850">
    <property type="entry name" value="Periplasmic binding protein-like II"/>
    <property type="match status" value="1"/>
</dbReference>
<dbReference type="InterPro" id="IPR050490">
    <property type="entry name" value="Bact_solute-bd_prot1"/>
</dbReference>
<dbReference type="AlphaFoldDB" id="A0A3L7JW82"/>